<organism evidence="3 4">
    <name type="scientific">Flectobacillus rivi</name>
    <dbReference type="NCBI Taxonomy" id="2984209"/>
    <lineage>
        <taxon>Bacteria</taxon>
        <taxon>Pseudomonadati</taxon>
        <taxon>Bacteroidota</taxon>
        <taxon>Cytophagia</taxon>
        <taxon>Cytophagales</taxon>
        <taxon>Flectobacillaceae</taxon>
        <taxon>Flectobacillus</taxon>
    </lineage>
</organism>
<comment type="caution">
    <text evidence="3">The sequence shown here is derived from an EMBL/GenBank/DDBJ whole genome shotgun (WGS) entry which is preliminary data.</text>
</comment>
<reference evidence="3 4" key="1">
    <citation type="submission" date="2023-05" db="EMBL/GenBank/DDBJ databases">
        <title>Novel species of genus Flectobacillus isolated from stream in China.</title>
        <authorList>
            <person name="Lu H."/>
        </authorList>
    </citation>
    <scope>NUCLEOTIDE SEQUENCE [LARGE SCALE GENOMIC DNA]</scope>
    <source>
        <strain evidence="3 4">LFS242W</strain>
    </source>
</reference>
<dbReference type="Proteomes" id="UP001225761">
    <property type="component" value="Unassembled WGS sequence"/>
</dbReference>
<accession>A0ABT6YZR2</accession>
<proteinExistence type="predicted"/>
<gene>
    <name evidence="3" type="ORF">QM481_05265</name>
</gene>
<protein>
    <submittedName>
        <fullName evidence="3">Uncharacterized protein</fullName>
    </submittedName>
</protein>
<feature type="chain" id="PRO_5046115745" evidence="2">
    <location>
        <begin position="22"/>
        <end position="750"/>
    </location>
</feature>
<name>A0ABT6YZR2_9BACT</name>
<feature type="signal peptide" evidence="2">
    <location>
        <begin position="1"/>
        <end position="21"/>
    </location>
</feature>
<feature type="compositionally biased region" description="Polar residues" evidence="1">
    <location>
        <begin position="103"/>
        <end position="116"/>
    </location>
</feature>
<evidence type="ECO:0000256" key="2">
    <source>
        <dbReference type="SAM" id="SignalP"/>
    </source>
</evidence>
<keyword evidence="2" id="KW-0732">Signal</keyword>
<keyword evidence="4" id="KW-1185">Reference proteome</keyword>
<evidence type="ECO:0000313" key="3">
    <source>
        <dbReference type="EMBL" id="MDI9873924.1"/>
    </source>
</evidence>
<dbReference type="RefSeq" id="WP_283380923.1">
    <property type="nucleotide sequence ID" value="NZ_JASHIE010000003.1"/>
</dbReference>
<dbReference type="EMBL" id="JASHIE010000003">
    <property type="protein sequence ID" value="MDI9873924.1"/>
    <property type="molecule type" value="Genomic_DNA"/>
</dbReference>
<evidence type="ECO:0000256" key="1">
    <source>
        <dbReference type="SAM" id="MobiDB-lite"/>
    </source>
</evidence>
<sequence>MKKHIILIALLCIIANTSIYAQTNYLNEAKYISEVIKKIEVIKKNDANINDTTLKLKIDNYRGKKQLVSENDKAFNALYKKLLPQTATKQNTGNQPVIHETPKTNSGKAPTGVGNQPSPPANRITPPKNNTQHTDDTVTIKESLVETQLKEEEAKKELRYILYIMNHDDVDQTIIADVPEKFGAFAEQQKIDKNIDGTSGDNSTNFAFPETQIIYGIVDFTISRAKEQLVEKYLAGWYDKLDSVQIIKELIPQTLGTLKAFNEEQSLSMARFGDKWKSAFQEDLRNVPLALQKESFVKLLLDKAKVSDTDSKQVAPIISGGSKLVYDLYLKKHLVNSVSDLSTDYLLEKDKGCPQPFFKQAIVLTDILLKAGGVMKDNDTYKPVSVEGFKQMDTDAWKAFIKLLYTKHQKELAFALGNDSNNIITKLLDNKNAEVDDFANLFKKTISLISTYQTMINGGENQTESKLSFEDSRKLFELSFQLTEQSVDILSYLIKNNGDDTEKLINFKKDSKEYYTAISEIAEGVANKQYGDVVDGTLGIMRLIDTQNKITDVITKLHIYGSFMINIINAKTADEVKTALEELIPKNLYQLKNTHSFSISLSAYPGIFGGWEKITKTNTEAASISAFMPMGIDFSIGNKKKGSTKSFSSTNLFLQFLDFGAVLNYRLNSKEDEEASPNVTFKQLLSPGFSVMRHFKNSPLVIGAGVNYTPSLRTVNVAGNEYKDNAWRIGLFCAVDVTFFHLYNSKKILK</sequence>
<evidence type="ECO:0000313" key="4">
    <source>
        <dbReference type="Proteomes" id="UP001225761"/>
    </source>
</evidence>
<feature type="region of interest" description="Disordered" evidence="1">
    <location>
        <begin position="88"/>
        <end position="135"/>
    </location>
</feature>